<dbReference type="Gene3D" id="1.20.1280.50">
    <property type="match status" value="1"/>
</dbReference>
<dbReference type="AlphaFoldDB" id="A0A0C2WY66"/>
<accession>A0A0C2WY66</accession>
<dbReference type="STRING" id="946122.A0A0C2WY66"/>
<reference evidence="1 2" key="1">
    <citation type="submission" date="2014-04" db="EMBL/GenBank/DDBJ databases">
        <title>Evolutionary Origins and Diversification of the Mycorrhizal Mutualists.</title>
        <authorList>
            <consortium name="DOE Joint Genome Institute"/>
            <consortium name="Mycorrhizal Genomics Consortium"/>
            <person name="Kohler A."/>
            <person name="Kuo A."/>
            <person name="Nagy L.G."/>
            <person name="Floudas D."/>
            <person name="Copeland A."/>
            <person name="Barry K.W."/>
            <person name="Cichocki N."/>
            <person name="Veneault-Fourrey C."/>
            <person name="LaButti K."/>
            <person name="Lindquist E.A."/>
            <person name="Lipzen A."/>
            <person name="Lundell T."/>
            <person name="Morin E."/>
            <person name="Murat C."/>
            <person name="Riley R."/>
            <person name="Ohm R."/>
            <person name="Sun H."/>
            <person name="Tunlid A."/>
            <person name="Henrissat B."/>
            <person name="Grigoriev I.V."/>
            <person name="Hibbett D.S."/>
            <person name="Martin F."/>
        </authorList>
    </citation>
    <scope>NUCLEOTIDE SEQUENCE [LARGE SCALE GENOMIC DNA]</scope>
    <source>
        <strain evidence="1 2">Koide BX008</strain>
    </source>
</reference>
<dbReference type="Proteomes" id="UP000054549">
    <property type="component" value="Unassembled WGS sequence"/>
</dbReference>
<keyword evidence="2" id="KW-1185">Reference proteome</keyword>
<protein>
    <submittedName>
        <fullName evidence="1">Uncharacterized protein</fullName>
    </submittedName>
</protein>
<evidence type="ECO:0000313" key="1">
    <source>
        <dbReference type="EMBL" id="KIL61338.1"/>
    </source>
</evidence>
<dbReference type="OrthoDB" id="3016965at2759"/>
<dbReference type="InParanoid" id="A0A0C2WY66"/>
<proteinExistence type="predicted"/>
<organism evidence="1 2">
    <name type="scientific">Amanita muscaria (strain Koide BX008)</name>
    <dbReference type="NCBI Taxonomy" id="946122"/>
    <lineage>
        <taxon>Eukaryota</taxon>
        <taxon>Fungi</taxon>
        <taxon>Dikarya</taxon>
        <taxon>Basidiomycota</taxon>
        <taxon>Agaricomycotina</taxon>
        <taxon>Agaricomycetes</taxon>
        <taxon>Agaricomycetidae</taxon>
        <taxon>Agaricales</taxon>
        <taxon>Pluteineae</taxon>
        <taxon>Amanitaceae</taxon>
        <taxon>Amanita</taxon>
    </lineage>
</organism>
<name>A0A0C2WY66_AMAMK</name>
<gene>
    <name evidence="1" type="ORF">M378DRAFT_13531</name>
</gene>
<dbReference type="HOGENOM" id="CLU_030811_0_0_1"/>
<dbReference type="EMBL" id="KN818285">
    <property type="protein sequence ID" value="KIL61338.1"/>
    <property type="molecule type" value="Genomic_DNA"/>
</dbReference>
<sequence length="451" mass="51080">MSQTSNIISPCSRLNDDVLREIFIHCIIRSSYTDYYYPEKVFRVGYHYKQSIREHPQFSVSQVCSSWRDIALLTPQLWDSIRIVDLTSEANVGIAREYLSRAGNVPISVLFDPIRNMSAPREDSFHRSNLINFLSSYRLRSLWFTSNILPLHLFLPSLTQQSVADLESLLAWHRYDSTTETSLDLNDSRYPKLAVVRILGGEYKISSHSSLRIFTSAGPPMSVIQSLDLLSNCPSLEESLLWITRANGSQGTASMPQIHLRHLRILTLHLQSRRDEIHFSTFIEVLSLPVLEEFSLEGQAVTWSATAFQSLAHRSNYFPHLRKFCLGETTSNVDAGILLASMPWLKSIFLCPYNTGTNKVIFDDLALNGLASGSLTPRLQSFYVGPISNAGSFLDMVESRMENAQMSSNGIPAPFTEVEFKYADDTQDYSESRLLDIRQLGILISTCKPWK</sequence>
<evidence type="ECO:0000313" key="2">
    <source>
        <dbReference type="Proteomes" id="UP000054549"/>
    </source>
</evidence>